<feature type="transmembrane region" description="Helical" evidence="1">
    <location>
        <begin position="580"/>
        <end position="602"/>
    </location>
</feature>
<dbReference type="PANTHER" id="PTHR32063">
    <property type="match status" value="1"/>
</dbReference>
<feature type="transmembrane region" description="Helical" evidence="1">
    <location>
        <begin position="334"/>
        <end position="353"/>
    </location>
</feature>
<evidence type="ECO:0000313" key="2">
    <source>
        <dbReference type="EMBL" id="GLR13061.1"/>
    </source>
</evidence>
<keyword evidence="3" id="KW-1185">Reference proteome</keyword>
<dbReference type="EMBL" id="BSOG01000002">
    <property type="protein sequence ID" value="GLR13061.1"/>
    <property type="molecule type" value="Genomic_DNA"/>
</dbReference>
<evidence type="ECO:0000256" key="1">
    <source>
        <dbReference type="SAM" id="Phobius"/>
    </source>
</evidence>
<dbReference type="SUPFAM" id="SSF82866">
    <property type="entry name" value="Multidrug efflux transporter AcrB transmembrane domain"/>
    <property type="match status" value="2"/>
</dbReference>
<comment type="caution">
    <text evidence="2">The sequence shown here is derived from an EMBL/GenBank/DDBJ whole genome shotgun (WGS) entry which is preliminary data.</text>
</comment>
<dbReference type="PRINTS" id="PR00702">
    <property type="entry name" value="ACRIFLAVINRP"/>
</dbReference>
<dbReference type="InterPro" id="IPR027463">
    <property type="entry name" value="AcrB_DN_DC_subdom"/>
</dbReference>
<accession>A0ABQ5YET5</accession>
<protein>
    <submittedName>
        <fullName evidence="2">Nodulation protein NolG</fullName>
    </submittedName>
</protein>
<dbReference type="SUPFAM" id="SSF82693">
    <property type="entry name" value="Multidrug efflux transporter AcrB pore domain, PN1, PN2, PC1 and PC2 subdomains"/>
    <property type="match status" value="3"/>
</dbReference>
<feature type="transmembrane region" description="Helical" evidence="1">
    <location>
        <begin position="937"/>
        <end position="956"/>
    </location>
</feature>
<feature type="transmembrane region" description="Helical" evidence="1">
    <location>
        <begin position="907"/>
        <end position="925"/>
    </location>
</feature>
<keyword evidence="1" id="KW-0812">Transmembrane</keyword>
<keyword evidence="1" id="KW-0472">Membrane</keyword>
<feature type="transmembrane region" description="Helical" evidence="1">
    <location>
        <begin position="431"/>
        <end position="452"/>
    </location>
</feature>
<gene>
    <name evidence="2" type="ORF">GCM10007907_18510</name>
</gene>
<name>A0ABQ5YET5_9NEIS</name>
<feature type="transmembrane region" description="Helical" evidence="1">
    <location>
        <begin position="962"/>
        <end position="986"/>
    </location>
</feature>
<feature type="transmembrane region" description="Helical" evidence="1">
    <location>
        <begin position="1042"/>
        <end position="1065"/>
    </location>
</feature>
<dbReference type="InterPro" id="IPR001036">
    <property type="entry name" value="Acrflvin-R"/>
</dbReference>
<evidence type="ECO:0000313" key="3">
    <source>
        <dbReference type="Proteomes" id="UP001156706"/>
    </source>
</evidence>
<sequence length="1099" mass="120671">MWFTRISLQNPVFATMMMVALVVLGLAAYWKLPVEEMPDVKFPFVVVVTSYPGASPEIVENEISRPIEEKIATLSGIKHVSSSSYNSQSVVVAEFELSIDTEKALRDVREKVDEAKVEFREEITEPQVIQERSDDEAAISIALTSDKLTMREMTVKADQYVRRQFQTLKGVGSAEIVGGVARQVRVELDPQKMRALGVGADQVISALRSENQEVPVGNIEFDKTERVVQLKGRIKNAEDFRNVVLSRRDGQVIVLGDVATVIDGAEEETSLSLVNGKRALSIDIRKVDGANTIEVTDGVKAMTKKLNEELAAEGLSLMVINDSSKGIRTSLADVKATLFEGALLTILIVWLFLGSWRSTVITGLTLPVALIGTFFFLQAFGFSLNVMTLMALSLCIGLLVDDAIVVRENIVRHIEMGKGHYQASMEGTQEIGMAVLATTLTIVAVFLPVGFMGGIIGKFFYQFGIAVCASVLISMLVSFTLDPMLSSVWHDPHAHGMRHKGFFGRILDGFEAWMDKVSAFYSRVIRWALGEQRFALPRWLVLWLAAAAFPITLLALITRPRARAWVMSGFRGKPTWSHRFVVSLIGLSSVIVALMFPFMGWVGGEFLPKSDQSRVYIDFRTPIGTALDYSTSKAMQVEAALAEFKEIEEIYTTIGSNNKHIIRSNIKLVSKKEREASQEEMVKRIRARIERIAGIEVRSVRGPSGGGGGAPVQIQVQGKDLNELKRIAETIAERLKRIPHLTEVQTSLRAAKPAIDIEVNREMAAQVGLSVGQIGQALRPLIAGDEITTWKSPDGENYDVILKLPKSNRRIAEDLAELPISSHDVDARTGQPIMIPLGQVASVKDSGTSTLIERRDQYRNVTISAEVEGVPVGSVQGEVKKVLESIQMPPGYRQVQEGDNEFMLESAGYAGIAMLIGAVFIYLVLASQFGSFLQPLAIMMSMPLSLLGVFLALKVWGSTLNLFSIIGIIMLMGLVTKNAILLLDFVNRLREDGKSRFDAVVESGRVRLRPILMTTFAMIGGMLPLALALGEGSESRAPMAHAIIGGVITSTLLTLIVVPVFYTYLDDMVSWLKGFFVKPIDGKHGPVELQVAEQPGSGR</sequence>
<dbReference type="Gene3D" id="1.20.1640.10">
    <property type="entry name" value="Multidrug efflux transporter AcrB transmembrane domain"/>
    <property type="match status" value="3"/>
</dbReference>
<feature type="transmembrane region" description="Helical" evidence="1">
    <location>
        <begin position="539"/>
        <end position="559"/>
    </location>
</feature>
<feature type="transmembrane region" description="Helical" evidence="1">
    <location>
        <begin position="359"/>
        <end position="377"/>
    </location>
</feature>
<dbReference type="PANTHER" id="PTHR32063:SF0">
    <property type="entry name" value="SWARMING MOTILITY PROTEIN SWRC"/>
    <property type="match status" value="1"/>
</dbReference>
<dbReference type="Gene3D" id="3.30.70.1320">
    <property type="entry name" value="Multidrug efflux transporter AcrB pore domain like"/>
    <property type="match status" value="1"/>
</dbReference>
<dbReference type="Gene3D" id="3.30.70.1440">
    <property type="entry name" value="Multidrug efflux transporter AcrB pore domain"/>
    <property type="match status" value="1"/>
</dbReference>
<dbReference type="Proteomes" id="UP001156706">
    <property type="component" value="Unassembled WGS sequence"/>
</dbReference>
<keyword evidence="1" id="KW-1133">Transmembrane helix</keyword>
<dbReference type="SUPFAM" id="SSF82714">
    <property type="entry name" value="Multidrug efflux transporter AcrB TolC docking domain, DN and DC subdomains"/>
    <property type="match status" value="2"/>
</dbReference>
<dbReference type="Pfam" id="PF00873">
    <property type="entry name" value="ACR_tran"/>
    <property type="match status" value="2"/>
</dbReference>
<feature type="transmembrane region" description="Helical" evidence="1">
    <location>
        <begin position="1011"/>
        <end position="1030"/>
    </location>
</feature>
<feature type="transmembrane region" description="Helical" evidence="1">
    <location>
        <begin position="459"/>
        <end position="481"/>
    </location>
</feature>
<proteinExistence type="predicted"/>
<feature type="transmembrane region" description="Helical" evidence="1">
    <location>
        <begin position="12"/>
        <end position="32"/>
    </location>
</feature>
<reference evidence="3" key="1">
    <citation type="journal article" date="2019" name="Int. J. Syst. Evol. Microbiol.">
        <title>The Global Catalogue of Microorganisms (GCM) 10K type strain sequencing project: providing services to taxonomists for standard genome sequencing and annotation.</title>
        <authorList>
            <consortium name="The Broad Institute Genomics Platform"/>
            <consortium name="The Broad Institute Genome Sequencing Center for Infectious Disease"/>
            <person name="Wu L."/>
            <person name="Ma J."/>
        </authorList>
    </citation>
    <scope>NUCLEOTIDE SEQUENCE [LARGE SCALE GENOMIC DNA]</scope>
    <source>
        <strain evidence="3">NBRC 110044</strain>
    </source>
</reference>
<dbReference type="Gene3D" id="3.30.2090.10">
    <property type="entry name" value="Multidrug efflux transporter AcrB TolC docking domain, DN and DC subdomains"/>
    <property type="match status" value="2"/>
</dbReference>
<dbReference type="Gene3D" id="3.30.70.1430">
    <property type="entry name" value="Multidrug efflux transporter AcrB pore domain"/>
    <property type="match status" value="2"/>
</dbReference>
<dbReference type="RefSeq" id="WP_284196175.1">
    <property type="nucleotide sequence ID" value="NZ_BSOG01000002.1"/>
</dbReference>
<organism evidence="2 3">
    <name type="scientific">Chitinimonas prasina</name>
    <dbReference type="NCBI Taxonomy" id="1434937"/>
    <lineage>
        <taxon>Bacteria</taxon>
        <taxon>Pseudomonadati</taxon>
        <taxon>Pseudomonadota</taxon>
        <taxon>Betaproteobacteria</taxon>
        <taxon>Neisseriales</taxon>
        <taxon>Chitinibacteraceae</taxon>
        <taxon>Chitinimonas</taxon>
    </lineage>
</organism>